<evidence type="ECO:0000313" key="16">
    <source>
        <dbReference type="Proteomes" id="UP001151699"/>
    </source>
</evidence>
<dbReference type="GO" id="GO:0006096">
    <property type="term" value="P:glycolytic process"/>
    <property type="evidence" value="ECO:0007669"/>
    <property type="project" value="UniProtKB-KW"/>
</dbReference>
<evidence type="ECO:0000256" key="4">
    <source>
        <dbReference type="ARBA" id="ARBA00022679"/>
    </source>
</evidence>
<evidence type="ECO:0000259" key="13">
    <source>
        <dbReference type="Pfam" id="PF00349"/>
    </source>
</evidence>
<evidence type="ECO:0000256" key="6">
    <source>
        <dbReference type="ARBA" id="ARBA00022777"/>
    </source>
</evidence>
<gene>
    <name evidence="15" type="ORF">Bhyg_06155</name>
</gene>
<dbReference type="GO" id="GO:0005536">
    <property type="term" value="F:D-glucose binding"/>
    <property type="evidence" value="ECO:0007669"/>
    <property type="project" value="InterPro"/>
</dbReference>
<name>A0A9Q0S2N5_9DIPT</name>
<evidence type="ECO:0000256" key="5">
    <source>
        <dbReference type="ARBA" id="ARBA00022741"/>
    </source>
</evidence>
<evidence type="ECO:0000256" key="1">
    <source>
        <dbReference type="ARBA" id="ARBA00004888"/>
    </source>
</evidence>
<dbReference type="Gene3D" id="3.30.420.40">
    <property type="match status" value="1"/>
</dbReference>
<evidence type="ECO:0000256" key="12">
    <source>
        <dbReference type="RuleBase" id="RU362007"/>
    </source>
</evidence>
<keyword evidence="8 12" id="KW-0324">Glycolysis</keyword>
<protein>
    <recommendedName>
        <fullName evidence="12">Phosphotransferase</fullName>
        <ecNumber evidence="12">2.7.1.-</ecNumber>
    </recommendedName>
</protein>
<keyword evidence="5 12" id="KW-0547">Nucleotide-binding</keyword>
<comment type="catalytic activity">
    <reaction evidence="9">
        <text>a D-hexose + ATP = a D-hexose 6-phosphate + ADP + H(+)</text>
        <dbReference type="Rhea" id="RHEA:22740"/>
        <dbReference type="ChEBI" id="CHEBI:4194"/>
        <dbReference type="ChEBI" id="CHEBI:15378"/>
        <dbReference type="ChEBI" id="CHEBI:30616"/>
        <dbReference type="ChEBI" id="CHEBI:229467"/>
        <dbReference type="ChEBI" id="CHEBI:456216"/>
        <dbReference type="EC" id="2.7.1.1"/>
    </reaction>
    <physiologicalReaction direction="left-to-right" evidence="9">
        <dbReference type="Rhea" id="RHEA:22741"/>
    </physiologicalReaction>
</comment>
<dbReference type="GO" id="GO:0001678">
    <property type="term" value="P:intracellular glucose homeostasis"/>
    <property type="evidence" value="ECO:0007669"/>
    <property type="project" value="InterPro"/>
</dbReference>
<evidence type="ECO:0000256" key="3">
    <source>
        <dbReference type="ARBA" id="ARBA00009225"/>
    </source>
</evidence>
<dbReference type="AlphaFoldDB" id="A0A9Q0S2N5"/>
<dbReference type="Pfam" id="PF00349">
    <property type="entry name" value="Hexokinase_1"/>
    <property type="match status" value="1"/>
</dbReference>
<organism evidence="15 16">
    <name type="scientific">Pseudolycoriella hygida</name>
    <dbReference type="NCBI Taxonomy" id="35572"/>
    <lineage>
        <taxon>Eukaryota</taxon>
        <taxon>Metazoa</taxon>
        <taxon>Ecdysozoa</taxon>
        <taxon>Arthropoda</taxon>
        <taxon>Hexapoda</taxon>
        <taxon>Insecta</taxon>
        <taxon>Pterygota</taxon>
        <taxon>Neoptera</taxon>
        <taxon>Endopterygota</taxon>
        <taxon>Diptera</taxon>
        <taxon>Nematocera</taxon>
        <taxon>Sciaroidea</taxon>
        <taxon>Sciaridae</taxon>
        <taxon>Pseudolycoriella</taxon>
    </lineage>
</organism>
<proteinExistence type="inferred from homology"/>
<dbReference type="Pfam" id="PF03727">
    <property type="entry name" value="Hexokinase_2"/>
    <property type="match status" value="1"/>
</dbReference>
<dbReference type="PRINTS" id="PR00475">
    <property type="entry name" value="HEXOKINASE"/>
</dbReference>
<dbReference type="GO" id="GO:0005829">
    <property type="term" value="C:cytosol"/>
    <property type="evidence" value="ECO:0007669"/>
    <property type="project" value="TreeGrafter"/>
</dbReference>
<dbReference type="Gene3D" id="3.40.367.20">
    <property type="match status" value="1"/>
</dbReference>
<dbReference type="PANTHER" id="PTHR19443:SF54">
    <property type="entry name" value="PHOSPHOTRANSFERASE"/>
    <property type="match status" value="1"/>
</dbReference>
<dbReference type="EC" id="2.7.1.-" evidence="12"/>
<dbReference type="InterPro" id="IPR022672">
    <property type="entry name" value="Hexokinase_N"/>
</dbReference>
<dbReference type="GO" id="GO:0005739">
    <property type="term" value="C:mitochondrion"/>
    <property type="evidence" value="ECO:0007669"/>
    <property type="project" value="TreeGrafter"/>
</dbReference>
<keyword evidence="4 12" id="KW-0808">Transferase</keyword>
<dbReference type="GO" id="GO:0006006">
    <property type="term" value="P:glucose metabolic process"/>
    <property type="evidence" value="ECO:0007669"/>
    <property type="project" value="TreeGrafter"/>
</dbReference>
<comment type="pathway">
    <text evidence="1">Carbohydrate degradation; glycolysis; D-glyceraldehyde 3-phosphate and glycerone phosphate from D-glucose: step 1/4.</text>
</comment>
<evidence type="ECO:0000259" key="14">
    <source>
        <dbReference type="Pfam" id="PF03727"/>
    </source>
</evidence>
<accession>A0A9Q0S2N5</accession>
<keyword evidence="16" id="KW-1185">Reference proteome</keyword>
<dbReference type="PROSITE" id="PS51748">
    <property type="entry name" value="HEXOKINASE_2"/>
    <property type="match status" value="1"/>
</dbReference>
<feature type="domain" description="Hexokinase N-terminal" evidence="13">
    <location>
        <begin position="22"/>
        <end position="212"/>
    </location>
</feature>
<evidence type="ECO:0000313" key="15">
    <source>
        <dbReference type="EMBL" id="KAJ6641220.1"/>
    </source>
</evidence>
<keyword evidence="7 12" id="KW-0067">ATP-binding</keyword>
<comment type="pathway">
    <text evidence="2">Carbohydrate metabolism; hexose metabolism.</text>
</comment>
<dbReference type="FunFam" id="3.30.420.40:FF:000805">
    <property type="entry name" value="Hexokinase-2"/>
    <property type="match status" value="1"/>
</dbReference>
<comment type="catalytic activity">
    <reaction evidence="10">
        <text>D-fructose + ATP = D-fructose 6-phosphate + ADP + H(+)</text>
        <dbReference type="Rhea" id="RHEA:16125"/>
        <dbReference type="ChEBI" id="CHEBI:15378"/>
        <dbReference type="ChEBI" id="CHEBI:30616"/>
        <dbReference type="ChEBI" id="CHEBI:37721"/>
        <dbReference type="ChEBI" id="CHEBI:61527"/>
        <dbReference type="ChEBI" id="CHEBI:456216"/>
        <dbReference type="EC" id="2.7.1.1"/>
    </reaction>
    <physiologicalReaction direction="left-to-right" evidence="10">
        <dbReference type="Rhea" id="RHEA:16126"/>
    </physiologicalReaction>
</comment>
<reference evidence="15" key="1">
    <citation type="submission" date="2022-07" db="EMBL/GenBank/DDBJ databases">
        <authorList>
            <person name="Trinca V."/>
            <person name="Uliana J.V.C."/>
            <person name="Torres T.T."/>
            <person name="Ward R.J."/>
            <person name="Monesi N."/>
        </authorList>
    </citation>
    <scope>NUCLEOTIDE SEQUENCE</scope>
    <source>
        <strain evidence="15">HSMRA1968</strain>
        <tissue evidence="15">Whole embryos</tissue>
    </source>
</reference>
<evidence type="ECO:0000256" key="11">
    <source>
        <dbReference type="ARBA" id="ARBA00048160"/>
    </source>
</evidence>
<dbReference type="InterPro" id="IPR022673">
    <property type="entry name" value="Hexokinase_C"/>
</dbReference>
<dbReference type="GO" id="GO:0004340">
    <property type="term" value="F:glucokinase activity"/>
    <property type="evidence" value="ECO:0007669"/>
    <property type="project" value="TreeGrafter"/>
</dbReference>
<dbReference type="InterPro" id="IPR043129">
    <property type="entry name" value="ATPase_NBD"/>
</dbReference>
<evidence type="ECO:0000256" key="8">
    <source>
        <dbReference type="ARBA" id="ARBA00023152"/>
    </source>
</evidence>
<evidence type="ECO:0000256" key="9">
    <source>
        <dbReference type="ARBA" id="ARBA00044613"/>
    </source>
</evidence>
<dbReference type="PROSITE" id="PS00378">
    <property type="entry name" value="HEXOKINASE_1"/>
    <property type="match status" value="1"/>
</dbReference>
<dbReference type="InterPro" id="IPR019807">
    <property type="entry name" value="Hexokinase_BS"/>
</dbReference>
<keyword evidence="6 12" id="KW-0418">Kinase</keyword>
<dbReference type="GO" id="GO:0005524">
    <property type="term" value="F:ATP binding"/>
    <property type="evidence" value="ECO:0007669"/>
    <property type="project" value="UniProtKB-UniRule"/>
</dbReference>
<comment type="catalytic activity">
    <reaction evidence="11">
        <text>D-glucose + ATP = D-glucose 6-phosphate + ADP + H(+)</text>
        <dbReference type="Rhea" id="RHEA:17825"/>
        <dbReference type="ChEBI" id="CHEBI:4167"/>
        <dbReference type="ChEBI" id="CHEBI:15378"/>
        <dbReference type="ChEBI" id="CHEBI:30616"/>
        <dbReference type="ChEBI" id="CHEBI:61548"/>
        <dbReference type="ChEBI" id="CHEBI:456216"/>
        <dbReference type="EC" id="2.7.1.1"/>
    </reaction>
    <physiologicalReaction direction="left-to-right" evidence="11">
        <dbReference type="Rhea" id="RHEA:17826"/>
    </physiologicalReaction>
</comment>
<dbReference type="InterPro" id="IPR001312">
    <property type="entry name" value="Hexokinase"/>
</dbReference>
<evidence type="ECO:0000256" key="7">
    <source>
        <dbReference type="ARBA" id="ARBA00022840"/>
    </source>
</evidence>
<dbReference type="SUPFAM" id="SSF53067">
    <property type="entry name" value="Actin-like ATPase domain"/>
    <property type="match status" value="2"/>
</dbReference>
<dbReference type="EMBL" id="WJQU01000002">
    <property type="protein sequence ID" value="KAJ6641220.1"/>
    <property type="molecule type" value="Genomic_DNA"/>
</dbReference>
<dbReference type="PANTHER" id="PTHR19443">
    <property type="entry name" value="HEXOKINASE"/>
    <property type="match status" value="1"/>
</dbReference>
<comment type="similarity">
    <text evidence="3 12">Belongs to the hexokinase family.</text>
</comment>
<evidence type="ECO:0000256" key="10">
    <source>
        <dbReference type="ARBA" id="ARBA00047905"/>
    </source>
</evidence>
<dbReference type="Proteomes" id="UP001151699">
    <property type="component" value="Chromosome B"/>
</dbReference>
<comment type="caution">
    <text evidence="15">The sequence shown here is derived from an EMBL/GenBank/DDBJ whole genome shotgun (WGS) entry which is preliminary data.</text>
</comment>
<dbReference type="OrthoDB" id="419537at2759"/>
<evidence type="ECO:0000256" key="2">
    <source>
        <dbReference type="ARBA" id="ARBA00005028"/>
    </source>
</evidence>
<feature type="domain" description="Hexokinase C-terminal" evidence="14">
    <location>
        <begin position="220"/>
        <end position="455"/>
    </location>
</feature>
<sequence>MIDKFYKNNVLCISDKEKQRLVDNMMQQLILTKEKTEKVAETFMNELNSALAEEASSLQMENTYIPELPNGTEEGRFLALDLGGTNFRAILLHFHKGNVIHEQVKRYVIADELRIGSGEKLFDYLAECLVDFVAENNLEDVPLPLGFTFSFPMRQHSLNSSSLVCWTKTFNCPDVVNKDIVKLLEHSLAKYGHNHIEVLVIMNDTTGTLIEGARMDSRTRIGIVLGTGSNACYVERADRVHHWEQERHNEEQVIIDMEWGALGDNGSLDFIKTEFDRDLDLRSLLATSFTFEKYMSGNYLGELVRIVLEKLWMNKLFLKKAPPEFFPPERTFTSDLISRIEQDTVDGKQNRIKQILKDLGYQDDHYDADDLAIIQFASSLISYRAAKLVAICTAALLNHMDENDITIAIDGSLYKFHPRMKSWLEDIIEERAPGKTFRLILAMDGSGKGAGLATAIASRLKALKVKK</sequence>
<dbReference type="GO" id="GO:0008865">
    <property type="term" value="F:fructokinase activity"/>
    <property type="evidence" value="ECO:0007669"/>
    <property type="project" value="TreeGrafter"/>
</dbReference>